<reference evidence="2 3" key="1">
    <citation type="submission" date="2019-01" db="EMBL/GenBank/DDBJ databases">
        <title>Genome Assembly of Collichthys lucidus.</title>
        <authorList>
            <person name="Cai M."/>
            <person name="Xiao S."/>
        </authorList>
    </citation>
    <scope>NUCLEOTIDE SEQUENCE [LARGE SCALE GENOMIC DNA]</scope>
    <source>
        <strain evidence="2">JT15FE1705JMU</strain>
        <tissue evidence="2">Muscle</tissue>
    </source>
</reference>
<dbReference type="Proteomes" id="UP000298787">
    <property type="component" value="Chromosome 9"/>
</dbReference>
<evidence type="ECO:0000256" key="1">
    <source>
        <dbReference type="SAM" id="MobiDB-lite"/>
    </source>
</evidence>
<feature type="region of interest" description="Disordered" evidence="1">
    <location>
        <begin position="12"/>
        <end position="90"/>
    </location>
</feature>
<keyword evidence="2" id="KW-0645">Protease</keyword>
<organism evidence="2 3">
    <name type="scientific">Collichthys lucidus</name>
    <name type="common">Big head croaker</name>
    <name type="synonym">Sciaena lucida</name>
    <dbReference type="NCBI Taxonomy" id="240159"/>
    <lineage>
        <taxon>Eukaryota</taxon>
        <taxon>Metazoa</taxon>
        <taxon>Chordata</taxon>
        <taxon>Craniata</taxon>
        <taxon>Vertebrata</taxon>
        <taxon>Euteleostomi</taxon>
        <taxon>Actinopterygii</taxon>
        <taxon>Neopterygii</taxon>
        <taxon>Teleostei</taxon>
        <taxon>Neoteleostei</taxon>
        <taxon>Acanthomorphata</taxon>
        <taxon>Eupercaria</taxon>
        <taxon>Sciaenidae</taxon>
        <taxon>Collichthys</taxon>
    </lineage>
</organism>
<evidence type="ECO:0000313" key="2">
    <source>
        <dbReference type="EMBL" id="TKS75332.1"/>
    </source>
</evidence>
<feature type="compositionally biased region" description="Pro residues" evidence="1">
    <location>
        <begin position="250"/>
        <end position="262"/>
    </location>
</feature>
<feature type="region of interest" description="Disordered" evidence="1">
    <location>
        <begin position="317"/>
        <end position="337"/>
    </location>
</feature>
<keyword evidence="3" id="KW-1185">Reference proteome</keyword>
<feature type="region of interest" description="Disordered" evidence="1">
    <location>
        <begin position="244"/>
        <end position="266"/>
    </location>
</feature>
<proteinExistence type="predicted"/>
<dbReference type="GO" id="GO:0008233">
    <property type="term" value="F:peptidase activity"/>
    <property type="evidence" value="ECO:0007669"/>
    <property type="project" value="UniProtKB-KW"/>
</dbReference>
<name>A0A4V6AP51_COLLU</name>
<evidence type="ECO:0000313" key="3">
    <source>
        <dbReference type="Proteomes" id="UP000298787"/>
    </source>
</evidence>
<accession>A0A4V6AP51</accession>
<dbReference type="GO" id="GO:0006508">
    <property type="term" value="P:proteolysis"/>
    <property type="evidence" value="ECO:0007669"/>
    <property type="project" value="UniProtKB-KW"/>
</dbReference>
<dbReference type="EMBL" id="CM014086">
    <property type="protein sequence ID" value="TKS75332.1"/>
    <property type="molecule type" value="Genomic_DNA"/>
</dbReference>
<protein>
    <submittedName>
        <fullName evidence="2">Sentrin-specific protease 6</fullName>
    </submittedName>
</protein>
<keyword evidence="2" id="KW-0378">Hydrolase</keyword>
<gene>
    <name evidence="2" type="ORF">D9C73_010509</name>
</gene>
<feature type="compositionally biased region" description="Basic and acidic residues" evidence="1">
    <location>
        <begin position="12"/>
        <end position="23"/>
    </location>
</feature>
<sequence length="400" mass="44218">MAHNRRFFFEALDRSETRRDGGYKHNWSYSLSGDSEEERRHDASVVSTEEMDRQQPTSPEEKKSPTPRHFTSSDPLRTYENRPNNHMRPLSKLAPKRLSEVPLTVATSSPIPNRTNYFIISPAPSQGLVLQGRHFQHAQMPSAIRKPVQRNDFSTTQKAVEVDSIVLTCPEIPDEQTLNIKRRIQQKRKPLEDCCSFPSQVKAAEPLRSTVYHSVCVKCNKPSEDGSKCQNCGNGVALLPCQQATLSSPTPRPPIRSQPSPGPNSLQQNFYKPVTTMRAPRGETLPVRIVSTRGTLPPLNNVRSPLLAGTSSCCGARNPPKGKRTTAQQHELNDPRKKTTAFDKWSVCASLLVNMHKSAQLPVDARVSALTAPQLCAGPGGERRGFFGWTAGRAAGLPGS</sequence>
<dbReference type="STRING" id="240159.A0A4V6AP51"/>
<dbReference type="AlphaFoldDB" id="A0A4V6AP51"/>